<dbReference type="InterPro" id="IPR003593">
    <property type="entry name" value="AAA+_ATPase"/>
</dbReference>
<dbReference type="GO" id="GO:0004519">
    <property type="term" value="F:endonuclease activity"/>
    <property type="evidence" value="ECO:0007669"/>
    <property type="project" value="UniProtKB-KW"/>
</dbReference>
<dbReference type="PATRIC" id="fig|1469144.10.peg.2286"/>
<feature type="domain" description="AAA+ ATPase" evidence="1">
    <location>
        <begin position="420"/>
        <end position="585"/>
    </location>
</feature>
<dbReference type="CDD" id="cd00009">
    <property type="entry name" value="AAA"/>
    <property type="match status" value="1"/>
</dbReference>
<sequence>MSTFARQTGARLRAALEILADEPKGLHVRELWQLVRERVPLTEEEERRNPNGRTKGEDRFRWHSVDVVRAGWLVKDNGVWRITGPGRKALFDYPDPADFYRAAYAAYRYWEQNQHRYDRVEHILGALPDGTWVPLPVLAEYTGLREDALADRLQGARPPGWYRVLDESGGISTFAPMDEERDTWFRLLEEDGVRFEAPDRAARSQLLATEDLAALEEPDAPDETPSTRAWLLRAGRRLGEWRDEEYCALPADLLRTLLPGVDRERVRAAVEEDLRHLSYTTRAEKAGEFHDFLTRMRPGDLVAASGLGGVLVGQVTGEPEHVRNDTGQRLFRRAVRWRTTAPVPHDNLPEALVAKLSTQRALLDVTDFVDDLQTLLDGRRPAGTVARPREVELPPATRELAEELLVPKAWLDECVALLRERPQLVFYGPPGTGKTYLAQRLAWHLAGRENTVVVQFHPAYSYEDFFEGYRPSRGADGQVRLDLVAGPFRRLVERSRDEPEHPFVLVIDELNRANLAKVFGELYFLLEYRDHAVNLLYSSGDDPGFTLPRNVLVLATMNTADRSIALVDAAMRRRFSFRRLYPNEEPVRSVFRRWLADRNADDTLARLLDELNDRIGDVDFMIGPSYLMRPTLLRDGQVDREALGRVWEHEILPLLEDHHHGQDVRVREEYALDTLLDAIAG</sequence>
<proteinExistence type="predicted"/>
<dbReference type="STRING" id="1469144.LI90_2107"/>
<accession>A0A132MTC7</accession>
<dbReference type="GO" id="GO:0005524">
    <property type="term" value="F:ATP binding"/>
    <property type="evidence" value="ECO:0007669"/>
    <property type="project" value="InterPro"/>
</dbReference>
<reference evidence="3" key="1">
    <citation type="submission" date="2015-04" db="EMBL/GenBank/DDBJ databases">
        <title>Physiological reanalysis, assessment of diazotrophy, and genome sequences of multiple isolates of Streptomyces thermoautotrophicus.</title>
        <authorList>
            <person name="MacKellar D.C."/>
            <person name="Lieber L."/>
            <person name="Norman J."/>
            <person name="Bolger A."/>
            <person name="Tobin C."/>
            <person name="Murray J.W."/>
            <person name="Chang R."/>
            <person name="Ford T."/>
            <person name="Nguyen P.Q."/>
            <person name="Woodward J."/>
            <person name="Permingeat H."/>
            <person name="Joshi N.S."/>
            <person name="Silver P.A."/>
            <person name="Usadel B."/>
            <person name="Rutherford A.W."/>
            <person name="Friesen M."/>
            <person name="Prell J."/>
        </authorList>
    </citation>
    <scope>NUCLEOTIDE SEQUENCE [LARGE SCALE GENOMIC DNA]</scope>
    <source>
        <strain evidence="3">H1</strain>
    </source>
</reference>
<dbReference type="SMART" id="SM00382">
    <property type="entry name" value="AAA"/>
    <property type="match status" value="1"/>
</dbReference>
<dbReference type="InterPro" id="IPR052934">
    <property type="entry name" value="Methyl-DNA_Rec/Restrict_Enz"/>
</dbReference>
<keyword evidence="3" id="KW-1185">Reference proteome</keyword>
<dbReference type="EMBL" id="LAXD01000001">
    <property type="protein sequence ID" value="KWX01079.1"/>
    <property type="molecule type" value="Genomic_DNA"/>
</dbReference>
<comment type="caution">
    <text evidence="2">The sequence shown here is derived from an EMBL/GenBank/DDBJ whole genome shotgun (WGS) entry which is preliminary data.</text>
</comment>
<dbReference type="Pfam" id="PF14338">
    <property type="entry name" value="Mrr_N"/>
    <property type="match status" value="1"/>
</dbReference>
<evidence type="ECO:0000313" key="2">
    <source>
        <dbReference type="EMBL" id="KWX01079.1"/>
    </source>
</evidence>
<dbReference type="PANTHER" id="PTHR37291">
    <property type="entry name" value="5-METHYLCYTOSINE-SPECIFIC RESTRICTION ENZYME B"/>
    <property type="match status" value="1"/>
</dbReference>
<name>A0A132MTC7_9ACTN</name>
<keyword evidence="2" id="KW-0255">Endonuclease</keyword>
<dbReference type="Gene3D" id="3.40.50.300">
    <property type="entry name" value="P-loop containing nucleotide triphosphate hydrolases"/>
    <property type="match status" value="1"/>
</dbReference>
<dbReference type="InterPro" id="IPR027417">
    <property type="entry name" value="P-loop_NTPase"/>
</dbReference>
<organism evidence="2 3">
    <name type="scientific">Carbonactinospora thermoautotrophica</name>
    <dbReference type="NCBI Taxonomy" id="1469144"/>
    <lineage>
        <taxon>Bacteria</taxon>
        <taxon>Bacillati</taxon>
        <taxon>Actinomycetota</taxon>
        <taxon>Actinomycetes</taxon>
        <taxon>Kitasatosporales</taxon>
        <taxon>Carbonactinosporaceae</taxon>
        <taxon>Carbonactinospora</taxon>
    </lineage>
</organism>
<evidence type="ECO:0000313" key="3">
    <source>
        <dbReference type="Proteomes" id="UP000070188"/>
    </source>
</evidence>
<keyword evidence="2" id="KW-0378">Hydrolase</keyword>
<gene>
    <name evidence="2" type="ORF">LI90_2107</name>
</gene>
<dbReference type="Proteomes" id="UP000070188">
    <property type="component" value="Unassembled WGS sequence"/>
</dbReference>
<dbReference type="InterPro" id="IPR011704">
    <property type="entry name" value="ATPase_dyneun-rel_AAA"/>
</dbReference>
<keyword evidence="2" id="KW-0540">Nuclease</keyword>
<dbReference type="AlphaFoldDB" id="A0A132MTC7"/>
<dbReference type="GO" id="GO:0016887">
    <property type="term" value="F:ATP hydrolysis activity"/>
    <property type="evidence" value="ECO:0007669"/>
    <property type="project" value="InterPro"/>
</dbReference>
<dbReference type="InterPro" id="IPR025745">
    <property type="entry name" value="Mrr-like_N_dom"/>
</dbReference>
<evidence type="ECO:0000259" key="1">
    <source>
        <dbReference type="SMART" id="SM00382"/>
    </source>
</evidence>
<protein>
    <submittedName>
        <fullName evidence="2">GTPase subunit of restriction endonuclease-like protein</fullName>
    </submittedName>
</protein>
<dbReference type="PANTHER" id="PTHR37291:SF1">
    <property type="entry name" value="TYPE IV METHYL-DIRECTED RESTRICTION ENZYME ECOKMCRB SUBUNIT"/>
    <property type="match status" value="1"/>
</dbReference>
<dbReference type="SUPFAM" id="SSF52540">
    <property type="entry name" value="P-loop containing nucleoside triphosphate hydrolases"/>
    <property type="match status" value="1"/>
</dbReference>
<dbReference type="Pfam" id="PF07728">
    <property type="entry name" value="AAA_5"/>
    <property type="match status" value="1"/>
</dbReference>
<dbReference type="RefSeq" id="WP_066887251.1">
    <property type="nucleotide sequence ID" value="NZ_JYIJ01000014.1"/>
</dbReference>